<protein>
    <submittedName>
        <fullName evidence="1">Uncharacterized protein</fullName>
    </submittedName>
</protein>
<dbReference type="Proteomes" id="UP000326951">
    <property type="component" value="Chromosome"/>
</dbReference>
<sequence length="61" mass="6954">MTHTKVSAQKSKDHRMNKALPNQREALCFWKRKGYLKSGPISTKVRIRAAKAIISENSNLD</sequence>
<dbReference type="EMBL" id="AP021853">
    <property type="protein sequence ID" value="BBN99935.1"/>
    <property type="molecule type" value="Genomic_DNA"/>
</dbReference>
<dbReference type="AlphaFoldDB" id="A0A5K7WZ71"/>
<evidence type="ECO:0000313" key="2">
    <source>
        <dbReference type="Proteomes" id="UP000326951"/>
    </source>
</evidence>
<reference evidence="1 2" key="1">
    <citation type="submission" date="2019-09" db="EMBL/GenBank/DDBJ databases">
        <title>Complete genome sequence of Sporolactobacillus terrae 70-3.</title>
        <authorList>
            <person name="Tanaka N."/>
            <person name="Shiwa Y."/>
            <person name="Fujita N."/>
            <person name="Tanasupawat S."/>
        </authorList>
    </citation>
    <scope>NUCLEOTIDE SEQUENCE [LARGE SCALE GENOMIC DNA]</scope>
    <source>
        <strain evidence="1 2">70-3</strain>
    </source>
</reference>
<evidence type="ECO:0000313" key="1">
    <source>
        <dbReference type="EMBL" id="BBN99935.1"/>
    </source>
</evidence>
<gene>
    <name evidence="1" type="ORF">St703_26400</name>
</gene>
<name>A0A5K7WZ71_9BACL</name>
<proteinExistence type="predicted"/>
<accession>A0A5K7WZ71</accession>
<organism evidence="1 2">
    <name type="scientific">Sporolactobacillus terrae</name>
    <dbReference type="NCBI Taxonomy" id="269673"/>
    <lineage>
        <taxon>Bacteria</taxon>
        <taxon>Bacillati</taxon>
        <taxon>Bacillota</taxon>
        <taxon>Bacilli</taxon>
        <taxon>Bacillales</taxon>
        <taxon>Sporolactobacillaceae</taxon>
        <taxon>Sporolactobacillus</taxon>
    </lineage>
</organism>